<dbReference type="Gene3D" id="2.40.50.100">
    <property type="match status" value="1"/>
</dbReference>
<organism evidence="3 4">
    <name type="scientific">Halorhodospira neutriphila</name>
    <dbReference type="NCBI Taxonomy" id="168379"/>
    <lineage>
        <taxon>Bacteria</taxon>
        <taxon>Pseudomonadati</taxon>
        <taxon>Pseudomonadota</taxon>
        <taxon>Gammaproteobacteria</taxon>
        <taxon>Chromatiales</taxon>
        <taxon>Ectothiorhodospiraceae</taxon>
        <taxon>Halorhodospira</taxon>
    </lineage>
</organism>
<dbReference type="PANTHER" id="PTHR32347">
    <property type="entry name" value="EFFLUX SYSTEM COMPONENT YKNX-RELATED"/>
    <property type="match status" value="1"/>
</dbReference>
<evidence type="ECO:0000313" key="4">
    <source>
        <dbReference type="Proteomes" id="UP000738126"/>
    </source>
</evidence>
<evidence type="ECO:0000256" key="1">
    <source>
        <dbReference type="ARBA" id="ARBA00004196"/>
    </source>
</evidence>
<dbReference type="EMBL" id="NRSH01000213">
    <property type="protein sequence ID" value="MBK1727663.1"/>
    <property type="molecule type" value="Genomic_DNA"/>
</dbReference>
<evidence type="ECO:0000313" key="3">
    <source>
        <dbReference type="EMBL" id="MBK1727663.1"/>
    </source>
</evidence>
<accession>A0ABS1EA65</accession>
<proteinExistence type="predicted"/>
<feature type="non-terminal residue" evidence="3">
    <location>
        <position position="121"/>
    </location>
</feature>
<dbReference type="PANTHER" id="PTHR32347:SF29">
    <property type="entry name" value="UPF0194 MEMBRANE PROTEIN YBHG"/>
    <property type="match status" value="1"/>
</dbReference>
<gene>
    <name evidence="3" type="ORF">CKO13_11705</name>
</gene>
<keyword evidence="2" id="KW-0175">Coiled coil</keyword>
<comment type="caution">
    <text evidence="3">The sequence shown here is derived from an EMBL/GenBank/DDBJ whole genome shotgun (WGS) entry which is preliminary data.</text>
</comment>
<protein>
    <submittedName>
        <fullName evidence="3">Efflux transporter periplasmic adaptor subunit</fullName>
    </submittedName>
</protein>
<dbReference type="Proteomes" id="UP000738126">
    <property type="component" value="Unassembled WGS sequence"/>
</dbReference>
<sequence length="121" mass="12934">MEVSWRRIAAYAAAALAGSALVALALRPAPVWVETESVSRGPLAVTLEEEGRTRVADRYVLSAPVAARARRIRPEPGDRVAAGEVLAVLDPAASPVLDRRAREQAEARLRAAEAALRSARE</sequence>
<name>A0ABS1EA65_9GAMM</name>
<keyword evidence="4" id="KW-1185">Reference proteome</keyword>
<reference evidence="3 4" key="1">
    <citation type="journal article" date="2020" name="Microorganisms">
        <title>Osmotic Adaptation and Compatible Solute Biosynthesis of Phototrophic Bacteria as Revealed from Genome Analyses.</title>
        <authorList>
            <person name="Imhoff J.F."/>
            <person name="Rahn T."/>
            <person name="Kunzel S."/>
            <person name="Keller A."/>
            <person name="Neulinger S.C."/>
        </authorList>
    </citation>
    <scope>NUCLEOTIDE SEQUENCE [LARGE SCALE GENOMIC DNA]</scope>
    <source>
        <strain evidence="3 4">DSM 15116</strain>
    </source>
</reference>
<comment type="subcellular location">
    <subcellularLocation>
        <location evidence="1">Cell envelope</location>
    </subcellularLocation>
</comment>
<dbReference type="InterPro" id="IPR050465">
    <property type="entry name" value="UPF0194_transport"/>
</dbReference>
<evidence type="ECO:0000256" key="2">
    <source>
        <dbReference type="ARBA" id="ARBA00023054"/>
    </source>
</evidence>